<name>A0A4V2SQT1_9RHOB</name>
<gene>
    <name evidence="2" type="ORF">EV662_10870</name>
</gene>
<dbReference type="AlphaFoldDB" id="A0A4V2SQT1"/>
<comment type="caution">
    <text evidence="2">The sequence shown here is derived from an EMBL/GenBank/DDBJ whole genome shotgun (WGS) entry which is preliminary data.</text>
</comment>
<feature type="transmembrane region" description="Helical" evidence="1">
    <location>
        <begin position="155"/>
        <end position="175"/>
    </location>
</feature>
<dbReference type="Proteomes" id="UP000294835">
    <property type="component" value="Unassembled WGS sequence"/>
</dbReference>
<organism evidence="2 3">
    <name type="scientific">Rhodovulum marinum</name>
    <dbReference type="NCBI Taxonomy" id="320662"/>
    <lineage>
        <taxon>Bacteria</taxon>
        <taxon>Pseudomonadati</taxon>
        <taxon>Pseudomonadota</taxon>
        <taxon>Alphaproteobacteria</taxon>
        <taxon>Rhodobacterales</taxon>
        <taxon>Paracoccaceae</taxon>
        <taxon>Rhodovulum</taxon>
    </lineage>
</organism>
<evidence type="ECO:0000313" key="2">
    <source>
        <dbReference type="EMBL" id="TCP40196.1"/>
    </source>
</evidence>
<keyword evidence="1" id="KW-1133">Transmembrane helix</keyword>
<dbReference type="RefSeq" id="WP_132463088.1">
    <property type="nucleotide sequence ID" value="NZ_SLXP01000008.1"/>
</dbReference>
<feature type="transmembrane region" description="Helical" evidence="1">
    <location>
        <begin position="187"/>
        <end position="205"/>
    </location>
</feature>
<dbReference type="OrthoDB" id="7799438at2"/>
<protein>
    <submittedName>
        <fullName evidence="2">Uncharacterized protein</fullName>
    </submittedName>
</protein>
<dbReference type="EMBL" id="SLXP01000008">
    <property type="protein sequence ID" value="TCP40196.1"/>
    <property type="molecule type" value="Genomic_DNA"/>
</dbReference>
<keyword evidence="1" id="KW-0472">Membrane</keyword>
<reference evidence="2 3" key="1">
    <citation type="submission" date="2019-03" db="EMBL/GenBank/DDBJ databases">
        <title>Genomic Encyclopedia of Type Strains, Phase IV (KMG-IV): sequencing the most valuable type-strain genomes for metagenomic binning, comparative biology and taxonomic classification.</title>
        <authorList>
            <person name="Goeker M."/>
        </authorList>
    </citation>
    <scope>NUCLEOTIDE SEQUENCE [LARGE SCALE GENOMIC DNA]</scope>
    <source>
        <strain evidence="2 3">DSM 18063</strain>
    </source>
</reference>
<feature type="transmembrane region" description="Helical" evidence="1">
    <location>
        <begin position="126"/>
        <end position="143"/>
    </location>
</feature>
<proteinExistence type="predicted"/>
<keyword evidence="3" id="KW-1185">Reference proteome</keyword>
<evidence type="ECO:0000256" key="1">
    <source>
        <dbReference type="SAM" id="Phobius"/>
    </source>
</evidence>
<accession>A0A4V2SQT1</accession>
<sequence>MSASTSIWSPPRGAFRGLERSEVLRSIIPVVPPGGHEFVFSRPSAGEAPDPANRKFSQFRDDIIYFEDAFSGVGFWPVPRPDAPETAALMQVVTEEWVTGILPAPLAVFEPRAQAVCSWACPNRPYLALSAMAAFAVVALLTWRSYYSGLVEKIAFRWKTVWIGTGGVLAALALLSTCDAGATWPPILLGLLVALMAGILVFDVIQRARNGPKP</sequence>
<keyword evidence="1" id="KW-0812">Transmembrane</keyword>
<evidence type="ECO:0000313" key="3">
    <source>
        <dbReference type="Proteomes" id="UP000294835"/>
    </source>
</evidence>